<dbReference type="InterPro" id="IPR016197">
    <property type="entry name" value="Chromo-like_dom_sf"/>
</dbReference>
<dbReference type="Proteomes" id="UP000287651">
    <property type="component" value="Unassembled WGS sequence"/>
</dbReference>
<evidence type="ECO:0000259" key="1">
    <source>
        <dbReference type="Pfam" id="PF11717"/>
    </source>
</evidence>
<evidence type="ECO:0000313" key="3">
    <source>
        <dbReference type="Proteomes" id="UP000287651"/>
    </source>
</evidence>
<dbReference type="AlphaFoldDB" id="A0A427AT92"/>
<reference evidence="2 3" key="1">
    <citation type="journal article" date="2014" name="Agronomy (Basel)">
        <title>A Draft Genome Sequence for Ensete ventricosum, the Drought-Tolerant Tree Against Hunger.</title>
        <authorList>
            <person name="Harrison J."/>
            <person name="Moore K.A."/>
            <person name="Paszkiewicz K."/>
            <person name="Jones T."/>
            <person name="Grant M."/>
            <person name="Ambacheew D."/>
            <person name="Muzemil S."/>
            <person name="Studholme D.J."/>
        </authorList>
    </citation>
    <scope>NUCLEOTIDE SEQUENCE [LARGE SCALE GENOMIC DNA]</scope>
</reference>
<proteinExistence type="predicted"/>
<name>A0A427AT92_ENSVE</name>
<evidence type="ECO:0000313" key="2">
    <source>
        <dbReference type="EMBL" id="RRT79478.1"/>
    </source>
</evidence>
<feature type="domain" description="Tudor-knot" evidence="1">
    <location>
        <begin position="39"/>
        <end position="78"/>
    </location>
</feature>
<gene>
    <name evidence="2" type="ORF">B296_00010906</name>
</gene>
<dbReference type="SUPFAM" id="SSF54160">
    <property type="entry name" value="Chromo domain-like"/>
    <property type="match status" value="1"/>
</dbReference>
<comment type="caution">
    <text evidence="2">The sequence shown here is derived from an EMBL/GenBank/DDBJ whole genome shotgun (WGS) entry which is preliminary data.</text>
</comment>
<dbReference type="Pfam" id="PF11717">
    <property type="entry name" value="Tudor-knot"/>
    <property type="match status" value="1"/>
</dbReference>
<sequence length="165" mass="19207">MKEVKAGERGHRQRPRMALRLLHLPAKSGRSGSTVALPLEVGSRVICQWRDQKPHPGTVIERRKIPNDYEYYVHYAECKPVFSSFLLSPCSHPYFFPVNRRLDEWVKLEQHDLGTVETGLDEKVDDKVVFHISFVTSLKMTRHQKQKIDETHVEVLLHQKRSLAI</sequence>
<dbReference type="Gene3D" id="2.30.30.140">
    <property type="match status" value="1"/>
</dbReference>
<organism evidence="2 3">
    <name type="scientific">Ensete ventricosum</name>
    <name type="common">Abyssinian banana</name>
    <name type="synonym">Musa ensete</name>
    <dbReference type="NCBI Taxonomy" id="4639"/>
    <lineage>
        <taxon>Eukaryota</taxon>
        <taxon>Viridiplantae</taxon>
        <taxon>Streptophyta</taxon>
        <taxon>Embryophyta</taxon>
        <taxon>Tracheophyta</taxon>
        <taxon>Spermatophyta</taxon>
        <taxon>Magnoliopsida</taxon>
        <taxon>Liliopsida</taxon>
        <taxon>Zingiberales</taxon>
        <taxon>Musaceae</taxon>
        <taxon>Ensete</taxon>
    </lineage>
</organism>
<dbReference type="EMBL" id="AMZH03001391">
    <property type="protein sequence ID" value="RRT79478.1"/>
    <property type="molecule type" value="Genomic_DNA"/>
</dbReference>
<dbReference type="InterPro" id="IPR025995">
    <property type="entry name" value="Tudor-knot"/>
</dbReference>
<protein>
    <recommendedName>
        <fullName evidence="1">Tudor-knot domain-containing protein</fullName>
    </recommendedName>
</protein>
<accession>A0A427AT92</accession>